<gene>
    <name evidence="1" type="ORF">D5R81_08430</name>
</gene>
<reference evidence="1 2" key="1">
    <citation type="submission" date="2018-09" db="EMBL/GenBank/DDBJ databases">
        <title>Phylogeny of the Shewanellaceae, and recommendation for two new genera, Pseudoshewanella and Parashewanella.</title>
        <authorList>
            <person name="Wang G."/>
        </authorList>
    </citation>
    <scope>NUCLEOTIDE SEQUENCE [LARGE SCALE GENOMIC DNA]</scope>
    <source>
        <strain evidence="1 2">KCTC 22492</strain>
    </source>
</reference>
<dbReference type="Proteomes" id="UP000273022">
    <property type="component" value="Unassembled WGS sequence"/>
</dbReference>
<dbReference type="AlphaFoldDB" id="A0A3A6UF76"/>
<dbReference type="RefSeq" id="WP_121853213.1">
    <property type="nucleotide sequence ID" value="NZ_CP037952.1"/>
</dbReference>
<evidence type="ECO:0000313" key="1">
    <source>
        <dbReference type="EMBL" id="RJY17452.1"/>
    </source>
</evidence>
<dbReference type="EMBL" id="QYYH01000042">
    <property type="protein sequence ID" value="RJY17452.1"/>
    <property type="molecule type" value="Genomic_DNA"/>
</dbReference>
<keyword evidence="2" id="KW-1185">Reference proteome</keyword>
<protein>
    <submittedName>
        <fullName evidence="1">Uncharacterized protein</fullName>
    </submittedName>
</protein>
<name>A0A3A6UF76_9GAMM</name>
<proteinExistence type="predicted"/>
<organism evidence="1 2">
    <name type="scientific">Parashewanella spongiae</name>
    <dbReference type="NCBI Taxonomy" id="342950"/>
    <lineage>
        <taxon>Bacteria</taxon>
        <taxon>Pseudomonadati</taxon>
        <taxon>Pseudomonadota</taxon>
        <taxon>Gammaproteobacteria</taxon>
        <taxon>Alteromonadales</taxon>
        <taxon>Shewanellaceae</taxon>
        <taxon>Parashewanella</taxon>
    </lineage>
</organism>
<accession>A0A3A6UF76</accession>
<evidence type="ECO:0000313" key="2">
    <source>
        <dbReference type="Proteomes" id="UP000273022"/>
    </source>
</evidence>
<comment type="caution">
    <text evidence="1">The sequence shown here is derived from an EMBL/GenBank/DDBJ whole genome shotgun (WGS) entry which is preliminary data.</text>
</comment>
<dbReference type="OrthoDB" id="6397796at2"/>
<sequence length="214" mass="24005">MSNYDFHIKAVAIAKKLAPEIQSKQVGVAKVSGEKETTVRNWLFNYKMPSRGRRLSVADKFGVDNDYLFGNASYSLPITKYDESLNCYLVPELSLSQLPCLQGIDPLPVQGRLTINFSPQLVQHIRQIEKTYSVVSSGLDFEPSISASDTLYFNVTANKIKGYFCILVGNEPQIVRYEDDHHLTTNNGDVVKLKNNETLLPIIVTQSSTYVTHV</sequence>